<name>A7IUT0_PBCVM</name>
<accession>A7IUT0</accession>
<dbReference type="EMBL" id="DQ491001">
    <property type="protein sequence ID" value="ABT14104.1"/>
    <property type="molecule type" value="Genomic_DNA"/>
</dbReference>
<dbReference type="Proteomes" id="UP000246715">
    <property type="component" value="Segment"/>
</dbReference>
<sequence length="330" mass="36800">MLVLGNGGLVREILEEIILPLGVESFPDLEPIENDVERICILLNLAFGVKGMHVSCANGLLKLQDTEIGFSGEVNLKKNILFCVLLAEVHNDLLLDKSLQEILVIRSPRSNGQLRHHNTFPTHLGNTLACKSPIIVLDNGPSKLLVPRSHRHHLLARDETLDIVDDVLGIVRRNVSAEPCPDTIGTIYEQKRNSRNIPFGLNRRTIVLKILKEDIIGLIEHLARHGRQLCKDIPGRSAIFPAKNTRTKLTVGEQQVHVVTAHIVLCHAYNGTLQTLLTMMVSRVLSDVTRKLSDLHFVGQVPLECGKEDLTLRWLEAIHHAGNRTLHVIP</sequence>
<evidence type="ECO:0000313" key="2">
    <source>
        <dbReference type="Proteomes" id="UP000246715"/>
    </source>
</evidence>
<organism evidence="1 2">
    <name type="scientific">Paramecium bursaria Chlorella virus MT325</name>
    <name type="common">PBCV-MT325</name>
    <dbReference type="NCBI Taxonomy" id="346932"/>
    <lineage>
        <taxon>Viruses</taxon>
        <taxon>Varidnaviria</taxon>
        <taxon>Bamfordvirae</taxon>
        <taxon>Nucleocytoviricota</taxon>
        <taxon>Megaviricetes</taxon>
        <taxon>Algavirales</taxon>
        <taxon>Phycodnaviridae</taxon>
        <taxon>Chlorovirus</taxon>
        <taxon>Chlorovirus conductrix</taxon>
        <taxon>Paramecium bursaria Chlorella virus A1</taxon>
    </lineage>
</organism>
<evidence type="ECO:0000313" key="1">
    <source>
        <dbReference type="EMBL" id="ABT14104.1"/>
    </source>
</evidence>
<gene>
    <name evidence="1" type="primary">m550L</name>
    <name evidence="1" type="ORF">MT325_m550L</name>
</gene>
<proteinExistence type="predicted"/>
<reference evidence="1 2" key="1">
    <citation type="journal article" date="2007" name="Virology">
        <title>Sequence and annotation of the 314-kb MT325 and the 321-kb FR483 viruses that infect Chlorella Pbi.</title>
        <authorList>
            <person name="Fitzgerald L.A."/>
            <person name="Graves M.V."/>
            <person name="Li X."/>
            <person name="Feldblyum T."/>
            <person name="Hartigan J."/>
            <person name="Van Etten J.L."/>
        </authorList>
    </citation>
    <scope>NUCLEOTIDE SEQUENCE [LARGE SCALE GENOMIC DNA]</scope>
    <source>
        <strain evidence="1 2">MT325</strain>
    </source>
</reference>
<protein>
    <submittedName>
        <fullName evidence="1">Uncharacterized protein m550L</fullName>
    </submittedName>
</protein>
<organismHost>
    <name type="scientific">Paramecium bursaria</name>
    <dbReference type="NCBI Taxonomy" id="74790"/>
</organismHost>